<proteinExistence type="predicted"/>
<name>A0A9X1II10_9PROT</name>
<protein>
    <submittedName>
        <fullName evidence="2">Esterase-like activity of phytase family protein</fullName>
    </submittedName>
</protein>
<dbReference type="InterPro" id="IPR006311">
    <property type="entry name" value="TAT_signal"/>
</dbReference>
<evidence type="ECO:0000313" key="3">
    <source>
        <dbReference type="Proteomes" id="UP001139311"/>
    </source>
</evidence>
<dbReference type="RefSeq" id="WP_226613620.1">
    <property type="nucleotide sequence ID" value="NZ_JAJAQI010000060.1"/>
</dbReference>
<dbReference type="EMBL" id="JAJAQI010000060">
    <property type="protein sequence ID" value="MCB4824997.1"/>
    <property type="molecule type" value="Genomic_DNA"/>
</dbReference>
<evidence type="ECO:0000259" key="1">
    <source>
        <dbReference type="Pfam" id="PF13449"/>
    </source>
</evidence>
<sequence length="331" mass="34571">MSHPPGGDWRRRSLVAAGLASLTTAACVLGGPAAPAQAPAARPLTLPPSPPGSRLELLGGLVIDDKALGFGGLSALHLAEDLQLTAVSDHGHWMTARLDLREGRPVGLSGLRTGTLGDGAGRPLGRGFAGDAEALARLPDGTWLVAFERWHRIRAYQRLDGAGRYVEAPPGLEWSGGNGGLESLAVLPDGRWLAIAEANAVPDRPGLLRAWLGGPGRWMPVAYRPGADFSPADAAPLPDGGALVLERSFSLFAGFGGRLVRLSPEALRTAGPGTVLEGEELLRIASPLPVDNFEGVSAVRIGGRTLVALVSDNNENLLQKTYLLLFVLADD</sequence>
<dbReference type="InterPro" id="IPR027372">
    <property type="entry name" value="Phytase-like_dom"/>
</dbReference>
<dbReference type="PROSITE" id="PS51318">
    <property type="entry name" value="TAT"/>
    <property type="match status" value="1"/>
</dbReference>
<dbReference type="InterPro" id="IPR014567">
    <property type="entry name" value="UCP031900"/>
</dbReference>
<dbReference type="AlphaFoldDB" id="A0A9X1II10"/>
<reference evidence="2" key="1">
    <citation type="submission" date="2021-10" db="EMBL/GenBank/DDBJ databases">
        <title>Roseicella aerolatum sp. nov., isolated from aerosols of e-waste dismantling site.</title>
        <authorList>
            <person name="Qin T."/>
        </authorList>
    </citation>
    <scope>NUCLEOTIDE SEQUENCE</scope>
    <source>
        <strain evidence="2">GB24</strain>
    </source>
</reference>
<dbReference type="Proteomes" id="UP001139311">
    <property type="component" value="Unassembled WGS sequence"/>
</dbReference>
<organism evidence="2 3">
    <name type="scientific">Roseicella aerolata</name>
    <dbReference type="NCBI Taxonomy" id="2883479"/>
    <lineage>
        <taxon>Bacteria</taxon>
        <taxon>Pseudomonadati</taxon>
        <taxon>Pseudomonadota</taxon>
        <taxon>Alphaproteobacteria</taxon>
        <taxon>Acetobacterales</taxon>
        <taxon>Roseomonadaceae</taxon>
        <taxon>Roseicella</taxon>
    </lineage>
</organism>
<feature type="domain" description="Phytase-like" evidence="1">
    <location>
        <begin position="69"/>
        <end position="314"/>
    </location>
</feature>
<dbReference type="PIRSF" id="PIRSF031900">
    <property type="entry name" value="UCP031900"/>
    <property type="match status" value="1"/>
</dbReference>
<keyword evidence="3" id="KW-1185">Reference proteome</keyword>
<dbReference type="SUPFAM" id="SSF63829">
    <property type="entry name" value="Calcium-dependent phosphotriesterase"/>
    <property type="match status" value="1"/>
</dbReference>
<dbReference type="Pfam" id="PF13449">
    <property type="entry name" value="Phytase-like"/>
    <property type="match status" value="1"/>
</dbReference>
<gene>
    <name evidence="2" type="ORF">LHA35_25050</name>
</gene>
<evidence type="ECO:0000313" key="2">
    <source>
        <dbReference type="EMBL" id="MCB4824997.1"/>
    </source>
</evidence>
<comment type="caution">
    <text evidence="2">The sequence shown here is derived from an EMBL/GenBank/DDBJ whole genome shotgun (WGS) entry which is preliminary data.</text>
</comment>
<accession>A0A9X1II10</accession>